<feature type="domain" description="Transposase IS204/IS1001/IS1096/IS1165 DDE" evidence="1">
    <location>
        <begin position="166"/>
        <end position="404"/>
    </location>
</feature>
<accession>A0A369M2K9</accession>
<organism evidence="4 5">
    <name type="scientific">Eggerthella lenta</name>
    <name type="common">Eubacterium lentum</name>
    <dbReference type="NCBI Taxonomy" id="84112"/>
    <lineage>
        <taxon>Bacteria</taxon>
        <taxon>Bacillati</taxon>
        <taxon>Actinomycetota</taxon>
        <taxon>Coriobacteriia</taxon>
        <taxon>Eggerthellales</taxon>
        <taxon>Eggerthellaceae</taxon>
        <taxon>Eggerthella</taxon>
    </lineage>
</organism>
<name>A0A369M2K9_EGGLN</name>
<reference evidence="4 5" key="1">
    <citation type="journal article" date="2018" name="Elife">
        <title>Discovery and characterization of a prevalent human gut bacterial enzyme sufficient for the inactivation of a family of plant toxins.</title>
        <authorList>
            <person name="Koppel N."/>
            <person name="Bisanz J.E."/>
            <person name="Pandelia M.E."/>
            <person name="Turnbaugh P.J."/>
            <person name="Balskus E.P."/>
        </authorList>
    </citation>
    <scope>NUCLEOTIDE SEQUENCE [LARGE SCALE GENOMIC DNA]</scope>
    <source>
        <strain evidence="4 5">W1 BHI 6</strain>
    </source>
</reference>
<dbReference type="Pfam" id="PF13542">
    <property type="entry name" value="HTH_Tnp_ISL3"/>
    <property type="match status" value="1"/>
</dbReference>
<dbReference type="InterPro" id="IPR047951">
    <property type="entry name" value="Transpos_ISL3"/>
</dbReference>
<evidence type="ECO:0000259" key="2">
    <source>
        <dbReference type="Pfam" id="PF13542"/>
    </source>
</evidence>
<proteinExistence type="predicted"/>
<dbReference type="InterPro" id="IPR002560">
    <property type="entry name" value="Transposase_DDE"/>
</dbReference>
<dbReference type="NCBIfam" id="NF033550">
    <property type="entry name" value="transpos_ISL3"/>
    <property type="match status" value="1"/>
</dbReference>
<dbReference type="InterPro" id="IPR029261">
    <property type="entry name" value="Transposase_Znf"/>
</dbReference>
<dbReference type="EMBL" id="PPTU01000046">
    <property type="protein sequence ID" value="RDB65993.1"/>
    <property type="molecule type" value="Genomic_DNA"/>
</dbReference>
<dbReference type="InterPro" id="IPR032877">
    <property type="entry name" value="Transposase_HTH"/>
</dbReference>
<evidence type="ECO:0000313" key="5">
    <source>
        <dbReference type="Proteomes" id="UP000253970"/>
    </source>
</evidence>
<sequence>MNTQAAMLAALFEKSLNLGPEWKVVDAEFREVAGGKDELHVFVERATGSAMFCTACGGMHGVYDTREREWRHLDIWQYRTIVHCKVPRVGCPIHGVVTVRVPWEADDAKHFTALFAAQVVVMALSGLTVSAIGELLGETDTRLWRAIRACVARACAHADYSDVRAVGVDETAKKRGHDYLSAFVDLDARRVVSVQEGRDAGTVAGFADDLAAHGGDAEAVEAVTCDLSPSFASGIAVHMPQAARIADRFHVIQLFTKAVDKVRAAEARESEGKRDLLKRTRWLWLKNEANLKASQLSRKRELAKENLKTGRACAMKEAMQRIYECTSRAEAAEALDALTSWMAHSNLAPMKPVAKTIAKNREEILAYFDHRRTNSILEGLNSVIQSVKRAARGYRNFENFKAMIFLHLGKLSLGIPERYGTH</sequence>
<feature type="domain" description="Transposase IS204/IS1001/IS1096/IS1165 helix-turn-helix" evidence="2">
    <location>
        <begin position="105"/>
        <end position="150"/>
    </location>
</feature>
<evidence type="ECO:0000259" key="1">
    <source>
        <dbReference type="Pfam" id="PF01610"/>
    </source>
</evidence>
<dbReference type="PANTHER" id="PTHR33498:SF1">
    <property type="entry name" value="TRANSPOSASE FOR INSERTION SEQUENCE ELEMENT IS1557"/>
    <property type="match status" value="1"/>
</dbReference>
<comment type="caution">
    <text evidence="4">The sequence shown here is derived from an EMBL/GenBank/DDBJ whole genome shotgun (WGS) entry which is preliminary data.</text>
</comment>
<feature type="domain" description="Transposase IS204/IS1001/IS1096/IS1165 zinc-finger" evidence="3">
    <location>
        <begin position="51"/>
        <end position="92"/>
    </location>
</feature>
<dbReference type="PANTHER" id="PTHR33498">
    <property type="entry name" value="TRANSPOSASE FOR INSERTION SEQUENCE ELEMENT IS1557"/>
    <property type="match status" value="1"/>
</dbReference>
<dbReference type="Pfam" id="PF01610">
    <property type="entry name" value="DDE_Tnp_ISL3"/>
    <property type="match status" value="1"/>
</dbReference>
<evidence type="ECO:0000259" key="3">
    <source>
        <dbReference type="Pfam" id="PF14690"/>
    </source>
</evidence>
<evidence type="ECO:0000313" key="4">
    <source>
        <dbReference type="EMBL" id="RDB65993.1"/>
    </source>
</evidence>
<dbReference type="Proteomes" id="UP000253970">
    <property type="component" value="Unassembled WGS sequence"/>
</dbReference>
<dbReference type="AlphaFoldDB" id="A0A369M2K9"/>
<protein>
    <submittedName>
        <fullName evidence="4">ISL3 family transposase</fullName>
    </submittedName>
</protein>
<gene>
    <name evidence="4" type="ORF">C1875_14250</name>
</gene>
<dbReference type="Pfam" id="PF14690">
    <property type="entry name" value="Zn_ribbon_ISL3"/>
    <property type="match status" value="1"/>
</dbReference>
<dbReference type="RefSeq" id="WP_114534646.1">
    <property type="nucleotide sequence ID" value="NZ_JADNER010000045.1"/>
</dbReference>